<evidence type="ECO:0000256" key="3">
    <source>
        <dbReference type="ARBA" id="ARBA00022737"/>
    </source>
</evidence>
<evidence type="ECO:0000256" key="4">
    <source>
        <dbReference type="ARBA" id="ARBA00023015"/>
    </source>
</evidence>
<dbReference type="PANTHER" id="PTHR34701:SF1">
    <property type="entry name" value="TRANSCRIPTIONAL REGULATOR MRAZ"/>
    <property type="match status" value="1"/>
</dbReference>
<dbReference type="InterPro" id="IPR003444">
    <property type="entry name" value="MraZ"/>
</dbReference>
<dbReference type="InterPro" id="IPR035644">
    <property type="entry name" value="MraZ_C"/>
</dbReference>
<dbReference type="Pfam" id="PF02381">
    <property type="entry name" value="MraZ"/>
    <property type="match status" value="2"/>
</dbReference>
<comment type="similarity">
    <text evidence="7">Belongs to the MraZ family.</text>
</comment>
<dbReference type="SUPFAM" id="SSF89447">
    <property type="entry name" value="AbrB/MazE/MraZ-like"/>
    <property type="match status" value="1"/>
</dbReference>
<evidence type="ECO:0000313" key="9">
    <source>
        <dbReference type="EMBL" id="UYW00659.1"/>
    </source>
</evidence>
<proteinExistence type="inferred from homology"/>
<dbReference type="CDD" id="cd16320">
    <property type="entry name" value="MraZ_N"/>
    <property type="match status" value="1"/>
</dbReference>
<dbReference type="InterPro" id="IPR038619">
    <property type="entry name" value="MraZ_sf"/>
</dbReference>
<keyword evidence="10" id="KW-1185">Reference proteome</keyword>
<evidence type="ECO:0000256" key="5">
    <source>
        <dbReference type="ARBA" id="ARBA00023125"/>
    </source>
</evidence>
<gene>
    <name evidence="7 9" type="primary">mraZ</name>
    <name evidence="9" type="ORF">K5I29_08940</name>
</gene>
<dbReference type="NCBIfam" id="TIGR00242">
    <property type="entry name" value="division/cell wall cluster transcriptional repressor MraZ"/>
    <property type="match status" value="1"/>
</dbReference>
<dbReference type="PROSITE" id="PS51740">
    <property type="entry name" value="SPOVT_ABRB"/>
    <property type="match status" value="2"/>
</dbReference>
<dbReference type="Proteomes" id="UP001163328">
    <property type="component" value="Chromosome"/>
</dbReference>
<sequence length="156" mass="17881">MIGFIGTYECKIDAKGRVSIPSALKKQLPNLEAGFVVKRSIFEKCIELYPMQEWEKIAAKLGQLNQFTKKNQQFARMYQAGMKVIEIDDAGRFLLAKDLIEYSQISKDIVLTANLNHIEIWDKNLYEQAIAMTDEDFSDLAEQVMGDFNGDEFRIS</sequence>
<dbReference type="EMBL" id="CP081495">
    <property type="protein sequence ID" value="UYW00659.1"/>
    <property type="molecule type" value="Genomic_DNA"/>
</dbReference>
<accession>A0ABY6LWS5</accession>
<dbReference type="InterPro" id="IPR007159">
    <property type="entry name" value="SpoVT-AbrB_dom"/>
</dbReference>
<protein>
    <recommendedName>
        <fullName evidence="1 7">Transcriptional regulator MraZ</fullName>
    </recommendedName>
</protein>
<keyword evidence="6 7" id="KW-0804">Transcription</keyword>
<dbReference type="Gene3D" id="3.40.1550.20">
    <property type="entry name" value="Transcriptional regulator MraZ domain"/>
    <property type="match status" value="1"/>
</dbReference>
<dbReference type="InterPro" id="IPR037914">
    <property type="entry name" value="SpoVT-AbrB_sf"/>
</dbReference>
<feature type="domain" description="SpoVT-AbrB" evidence="8">
    <location>
        <begin position="82"/>
        <end position="125"/>
    </location>
</feature>
<evidence type="ECO:0000259" key="8">
    <source>
        <dbReference type="PROSITE" id="PS51740"/>
    </source>
</evidence>
<name>A0ABY6LWS5_9FLAO</name>
<dbReference type="PANTHER" id="PTHR34701">
    <property type="entry name" value="TRANSCRIPTIONAL REGULATOR MRAZ"/>
    <property type="match status" value="1"/>
</dbReference>
<evidence type="ECO:0000256" key="7">
    <source>
        <dbReference type="HAMAP-Rule" id="MF_01008"/>
    </source>
</evidence>
<evidence type="ECO:0000313" key="10">
    <source>
        <dbReference type="Proteomes" id="UP001163328"/>
    </source>
</evidence>
<evidence type="ECO:0000256" key="6">
    <source>
        <dbReference type="ARBA" id="ARBA00023163"/>
    </source>
</evidence>
<organism evidence="9 10">
    <name type="scientific">Flavobacterium agricola</name>
    <dbReference type="NCBI Taxonomy" id="2870839"/>
    <lineage>
        <taxon>Bacteria</taxon>
        <taxon>Pseudomonadati</taxon>
        <taxon>Bacteroidota</taxon>
        <taxon>Flavobacteriia</taxon>
        <taxon>Flavobacteriales</taxon>
        <taxon>Flavobacteriaceae</taxon>
        <taxon>Flavobacterium</taxon>
    </lineage>
</organism>
<keyword evidence="5 7" id="KW-0238">DNA-binding</keyword>
<keyword evidence="2 7" id="KW-0963">Cytoplasm</keyword>
<dbReference type="CDD" id="cd16321">
    <property type="entry name" value="MraZ_C"/>
    <property type="match status" value="1"/>
</dbReference>
<dbReference type="InterPro" id="IPR020603">
    <property type="entry name" value="MraZ_dom"/>
</dbReference>
<evidence type="ECO:0000256" key="1">
    <source>
        <dbReference type="ARBA" id="ARBA00013860"/>
    </source>
</evidence>
<comment type="subcellular location">
    <subcellularLocation>
        <location evidence="7">Cytoplasm</location>
        <location evidence="7">Nucleoid</location>
    </subcellularLocation>
</comment>
<feature type="domain" description="SpoVT-AbrB" evidence="8">
    <location>
        <begin position="7"/>
        <end position="53"/>
    </location>
</feature>
<dbReference type="RefSeq" id="WP_264432639.1">
    <property type="nucleotide sequence ID" value="NZ_CP081495.1"/>
</dbReference>
<keyword evidence="4 7" id="KW-0805">Transcription regulation</keyword>
<dbReference type="HAMAP" id="MF_01008">
    <property type="entry name" value="MraZ"/>
    <property type="match status" value="1"/>
</dbReference>
<evidence type="ECO:0000256" key="2">
    <source>
        <dbReference type="ARBA" id="ARBA00022490"/>
    </source>
</evidence>
<dbReference type="InterPro" id="IPR035642">
    <property type="entry name" value="MraZ_N"/>
</dbReference>
<reference evidence="9" key="1">
    <citation type="submission" date="2021-08" db="EMBL/GenBank/DDBJ databases">
        <title>Flavobacterium sp. strain CC-SYL302.</title>
        <authorList>
            <person name="Lin S.-Y."/>
            <person name="Lee T.-H."/>
            <person name="Young C.-C."/>
        </authorList>
    </citation>
    <scope>NUCLEOTIDE SEQUENCE</scope>
    <source>
        <strain evidence="9">CC-SYL302</strain>
    </source>
</reference>
<comment type="subunit">
    <text evidence="7">Forms oligomers.</text>
</comment>
<keyword evidence="3" id="KW-0677">Repeat</keyword>